<protein>
    <recommendedName>
        <fullName evidence="2">Plastocyanin-like domain-containing protein</fullName>
    </recommendedName>
</protein>
<dbReference type="InterPro" id="IPR008972">
    <property type="entry name" value="Cupredoxin"/>
</dbReference>
<dbReference type="Pfam" id="PF07731">
    <property type="entry name" value="Cu-oxidase_2"/>
    <property type="match status" value="1"/>
</dbReference>
<evidence type="ECO:0000256" key="1">
    <source>
        <dbReference type="ARBA" id="ARBA00010609"/>
    </source>
</evidence>
<dbReference type="EMBL" id="JAEHOE010000052">
    <property type="protein sequence ID" value="KAG2491601.1"/>
    <property type="molecule type" value="Genomic_DNA"/>
</dbReference>
<comment type="similarity">
    <text evidence="1">Belongs to the multicopper oxidase family.</text>
</comment>
<evidence type="ECO:0000313" key="4">
    <source>
        <dbReference type="Proteomes" id="UP000612055"/>
    </source>
</evidence>
<accession>A0A835Y036</accession>
<dbReference type="GO" id="GO:0005507">
    <property type="term" value="F:copper ion binding"/>
    <property type="evidence" value="ECO:0007669"/>
    <property type="project" value="InterPro"/>
</dbReference>
<dbReference type="GO" id="GO:0016491">
    <property type="term" value="F:oxidoreductase activity"/>
    <property type="evidence" value="ECO:0007669"/>
    <property type="project" value="InterPro"/>
</dbReference>
<dbReference type="SUPFAM" id="SSF49503">
    <property type="entry name" value="Cupredoxins"/>
    <property type="match status" value="2"/>
</dbReference>
<evidence type="ECO:0000313" key="3">
    <source>
        <dbReference type="EMBL" id="KAG2491601.1"/>
    </source>
</evidence>
<keyword evidence="4" id="KW-1185">Reference proteome</keyword>
<dbReference type="InterPro" id="IPR045087">
    <property type="entry name" value="Cu-oxidase_fam"/>
</dbReference>
<organism evidence="3 4">
    <name type="scientific">Edaphochlamys debaryana</name>
    <dbReference type="NCBI Taxonomy" id="47281"/>
    <lineage>
        <taxon>Eukaryota</taxon>
        <taxon>Viridiplantae</taxon>
        <taxon>Chlorophyta</taxon>
        <taxon>core chlorophytes</taxon>
        <taxon>Chlorophyceae</taxon>
        <taxon>CS clade</taxon>
        <taxon>Chlamydomonadales</taxon>
        <taxon>Chlamydomonadales incertae sedis</taxon>
        <taxon>Edaphochlamys</taxon>
    </lineage>
</organism>
<feature type="domain" description="Plastocyanin-like" evidence="2">
    <location>
        <begin position="232"/>
        <end position="349"/>
    </location>
</feature>
<dbReference type="Gene3D" id="2.60.40.420">
    <property type="entry name" value="Cupredoxins - blue copper proteins"/>
    <property type="match status" value="2"/>
</dbReference>
<dbReference type="OrthoDB" id="262547at2759"/>
<sequence>MYVVTDSAKERGCGEPWNLDELPDTPMIFKDLVFDSGCQLLYDREGPHKNNLYGDVNTVNGVAWPVWKPEARWQRLRWLNSATTRPWKLRIVDDTGSDVSGSVCQVIAGDGGIRRNPTAFPRAGLFMGVAERYEVVCDFTAYAGKTLYLWNAQDDYRMKDVPFFCHSHLVMRIEPQAIVPALTQAQAQAIAFNPGNPVVAAKPALDAVLKDADFAAAKAMVANKQCTRTFKFGRRHGHWVINGESWHSARVAAGDVGQNTWELWCLETGGGWFHPIHIHLVDFYVLARNWDEAQVYDYERLTPKDVVQLNPGSHVALLTRFGPHRGEYMFHCHNLVHEDFEMMRSYNVIPTPNSRNAASALPMQNNPEVITSGNIVYDLYKDPVYGLAAARPTSGIKSLKLASAETTDALSFPIRRGFYRMFYPGTADGESTTLLTDPNLNPWISRICEAQPAAPVA</sequence>
<dbReference type="AlphaFoldDB" id="A0A835Y036"/>
<name>A0A835Y036_9CHLO</name>
<dbReference type="PANTHER" id="PTHR48267">
    <property type="entry name" value="CUPREDOXIN SUPERFAMILY PROTEIN"/>
    <property type="match status" value="1"/>
</dbReference>
<proteinExistence type="inferred from homology"/>
<evidence type="ECO:0000259" key="2">
    <source>
        <dbReference type="Pfam" id="PF07731"/>
    </source>
</evidence>
<dbReference type="InterPro" id="IPR011706">
    <property type="entry name" value="Cu-oxidase_C"/>
</dbReference>
<gene>
    <name evidence="3" type="ORF">HYH03_010166</name>
</gene>
<dbReference type="CDD" id="cd13889">
    <property type="entry name" value="CuRO_3_BOD"/>
    <property type="match status" value="1"/>
</dbReference>
<comment type="caution">
    <text evidence="3">The sequence shown here is derived from an EMBL/GenBank/DDBJ whole genome shotgun (WGS) entry which is preliminary data.</text>
</comment>
<dbReference type="Proteomes" id="UP000612055">
    <property type="component" value="Unassembled WGS sequence"/>
</dbReference>
<reference evidence="3" key="1">
    <citation type="journal article" date="2020" name="bioRxiv">
        <title>Comparative genomics of Chlamydomonas.</title>
        <authorList>
            <person name="Craig R.J."/>
            <person name="Hasan A.R."/>
            <person name="Ness R.W."/>
            <person name="Keightley P.D."/>
        </authorList>
    </citation>
    <scope>NUCLEOTIDE SEQUENCE</scope>
    <source>
        <strain evidence="3">CCAP 11/70</strain>
    </source>
</reference>
<dbReference type="PANTHER" id="PTHR48267:SF1">
    <property type="entry name" value="BILIRUBIN OXIDASE"/>
    <property type="match status" value="1"/>
</dbReference>